<dbReference type="InterPro" id="IPR045121">
    <property type="entry name" value="CoAse"/>
</dbReference>
<evidence type="ECO:0000256" key="2">
    <source>
        <dbReference type="ARBA" id="ARBA00001946"/>
    </source>
</evidence>
<dbReference type="PANTHER" id="PTHR12992">
    <property type="entry name" value="NUDIX HYDROLASE"/>
    <property type="match status" value="1"/>
</dbReference>
<keyword evidence="4 9" id="KW-0378">Hydrolase</keyword>
<protein>
    <submittedName>
        <fullName evidence="8">NUDIX domain-containing protein</fullName>
    </submittedName>
    <submittedName>
        <fullName evidence="9">Nudix hydrolase domain profile</fullName>
        <ecNumber evidence="9">3.-.-.-</ecNumber>
    </submittedName>
</protein>
<reference evidence="9" key="1">
    <citation type="submission" date="2018-08" db="EMBL/GenBank/DDBJ databases">
        <authorList>
            <person name="Ferrada E.E."/>
            <person name="Latorre B.A."/>
        </authorList>
    </citation>
    <scope>NUCLEOTIDE SEQUENCE [LARGE SCALE GENOMIC DNA]</scope>
    <source>
        <strain evidence="9">Propionibacterium_australiense1</strain>
    </source>
</reference>
<dbReference type="AlphaFoldDB" id="A0A383S5T7"/>
<accession>A0A383S5T7</accession>
<dbReference type="RefSeq" id="WP_119161632.1">
    <property type="nucleotide sequence ID" value="NZ_LR134442.1"/>
</dbReference>
<gene>
    <name evidence="8" type="ORF">D7U36_06160</name>
    <name evidence="9" type="ORF">PROPAUS_1195</name>
</gene>
<dbReference type="GO" id="GO:0010945">
    <property type="term" value="F:coenzyme A diphosphatase activity"/>
    <property type="evidence" value="ECO:0007669"/>
    <property type="project" value="InterPro"/>
</dbReference>
<dbReference type="Proteomes" id="UP000263928">
    <property type="component" value="Unassembled WGS sequence"/>
</dbReference>
<dbReference type="EMBL" id="UNQJ01000006">
    <property type="protein sequence ID" value="SYZ33277.1"/>
    <property type="molecule type" value="Genomic_DNA"/>
</dbReference>
<organism evidence="9 10">
    <name type="scientific">Propionibacterium australiense</name>
    <dbReference type="NCBI Taxonomy" id="119981"/>
    <lineage>
        <taxon>Bacteria</taxon>
        <taxon>Bacillati</taxon>
        <taxon>Actinomycetota</taxon>
        <taxon>Actinomycetes</taxon>
        <taxon>Propionibacteriales</taxon>
        <taxon>Propionibacteriaceae</taxon>
        <taxon>Propionibacterium</taxon>
    </lineage>
</organism>
<evidence type="ECO:0000256" key="6">
    <source>
        <dbReference type="ARBA" id="ARBA00023211"/>
    </source>
</evidence>
<reference evidence="10" key="2">
    <citation type="submission" date="2018-08" db="EMBL/GenBank/DDBJ databases">
        <authorList>
            <person name="Hornung B."/>
        </authorList>
    </citation>
    <scope>NUCLEOTIDE SEQUENCE [LARGE SCALE GENOMIC DNA]</scope>
</reference>
<evidence type="ECO:0000256" key="5">
    <source>
        <dbReference type="ARBA" id="ARBA00022842"/>
    </source>
</evidence>
<evidence type="ECO:0000256" key="4">
    <source>
        <dbReference type="ARBA" id="ARBA00022801"/>
    </source>
</evidence>
<sequence length="230" mass="24257">MSGQSLTSPAPSADDGLWVPPALAELSAALADPATVGLLPARWRAHGLGSPSAVLLLLSDGPDPNLVYTERAGGLRDHGGQVSFPGGRADRGDEGAVATALREANEEIGLGPDEVHVLGTMPAVNLSVTGFDVVPVVGWRSAESALTPGDPREVASVHAWPVSALADPGRRVSARHPGRTIGPAWQFGDLFVWGFTAFLTDLLLRIGGWEQPWDAGRLVEVPERFRSDRR</sequence>
<reference evidence="8 11" key="3">
    <citation type="submission" date="2018-10" db="EMBL/GenBank/DDBJ databases">
        <title>Propionibacterium australiense Genome Sequencing and Assembly.</title>
        <authorList>
            <person name="Bernier A.-M."/>
            <person name="Bernard K."/>
        </authorList>
    </citation>
    <scope>NUCLEOTIDE SEQUENCE [LARGE SCALE GENOMIC DNA]</scope>
    <source>
        <strain evidence="8 11">NML98A078</strain>
    </source>
</reference>
<dbReference type="GO" id="GO:0046872">
    <property type="term" value="F:metal ion binding"/>
    <property type="evidence" value="ECO:0007669"/>
    <property type="project" value="UniProtKB-KW"/>
</dbReference>
<evidence type="ECO:0000259" key="7">
    <source>
        <dbReference type="PROSITE" id="PS51462"/>
    </source>
</evidence>
<evidence type="ECO:0000256" key="1">
    <source>
        <dbReference type="ARBA" id="ARBA00001936"/>
    </source>
</evidence>
<dbReference type="Pfam" id="PF00293">
    <property type="entry name" value="NUDIX"/>
    <property type="match status" value="1"/>
</dbReference>
<dbReference type="EC" id="3.-.-.-" evidence="9"/>
<dbReference type="InterPro" id="IPR015797">
    <property type="entry name" value="NUDIX_hydrolase-like_dom_sf"/>
</dbReference>
<dbReference type="EMBL" id="RCIW01000008">
    <property type="protein sequence ID" value="RLP10152.1"/>
    <property type="molecule type" value="Genomic_DNA"/>
</dbReference>
<keyword evidence="3" id="KW-0479">Metal-binding</keyword>
<evidence type="ECO:0000313" key="8">
    <source>
        <dbReference type="EMBL" id="RLP10152.1"/>
    </source>
</evidence>
<comment type="cofactor">
    <cofactor evidence="2">
        <name>Mg(2+)</name>
        <dbReference type="ChEBI" id="CHEBI:18420"/>
    </cofactor>
</comment>
<dbReference type="InterPro" id="IPR000086">
    <property type="entry name" value="NUDIX_hydrolase_dom"/>
</dbReference>
<dbReference type="PANTHER" id="PTHR12992:SF11">
    <property type="entry name" value="MITOCHONDRIAL COENZYME A DIPHOSPHATASE NUDT8"/>
    <property type="match status" value="1"/>
</dbReference>
<dbReference type="Proteomes" id="UP000279336">
    <property type="component" value="Unassembled WGS sequence"/>
</dbReference>
<evidence type="ECO:0000313" key="9">
    <source>
        <dbReference type="EMBL" id="SYZ33277.1"/>
    </source>
</evidence>
<comment type="cofactor">
    <cofactor evidence="1">
        <name>Mn(2+)</name>
        <dbReference type="ChEBI" id="CHEBI:29035"/>
    </cofactor>
</comment>
<dbReference type="OrthoDB" id="9802805at2"/>
<evidence type="ECO:0000313" key="10">
    <source>
        <dbReference type="Proteomes" id="UP000263928"/>
    </source>
</evidence>
<dbReference type="SUPFAM" id="SSF55811">
    <property type="entry name" value="Nudix"/>
    <property type="match status" value="1"/>
</dbReference>
<keyword evidence="10" id="KW-1185">Reference proteome</keyword>
<evidence type="ECO:0000313" key="11">
    <source>
        <dbReference type="Proteomes" id="UP000279336"/>
    </source>
</evidence>
<keyword evidence="5" id="KW-0460">Magnesium</keyword>
<proteinExistence type="predicted"/>
<name>A0A383S5T7_9ACTN</name>
<evidence type="ECO:0000256" key="3">
    <source>
        <dbReference type="ARBA" id="ARBA00022723"/>
    </source>
</evidence>
<dbReference type="CDD" id="cd03426">
    <property type="entry name" value="NUDIX_CoAse_Nudt7"/>
    <property type="match status" value="1"/>
</dbReference>
<keyword evidence="6" id="KW-0464">Manganese</keyword>
<dbReference type="PROSITE" id="PS51462">
    <property type="entry name" value="NUDIX"/>
    <property type="match status" value="1"/>
</dbReference>
<dbReference type="Gene3D" id="3.90.79.10">
    <property type="entry name" value="Nucleoside Triphosphate Pyrophosphohydrolase"/>
    <property type="match status" value="1"/>
</dbReference>
<feature type="domain" description="Nudix hydrolase" evidence="7">
    <location>
        <begin position="49"/>
        <end position="187"/>
    </location>
</feature>